<dbReference type="RefSeq" id="WP_207855415.1">
    <property type="nucleotide sequence ID" value="NZ_JAFVMG010000037.1"/>
</dbReference>
<evidence type="ECO:0000313" key="1">
    <source>
        <dbReference type="EMBL" id="MBO1329585.1"/>
    </source>
</evidence>
<organism evidence="1 2">
    <name type="scientific">Acetobacter suratthaniensis</name>
    <dbReference type="NCBI Taxonomy" id="1502841"/>
    <lineage>
        <taxon>Bacteria</taxon>
        <taxon>Pseudomonadati</taxon>
        <taxon>Pseudomonadota</taxon>
        <taxon>Alphaproteobacteria</taxon>
        <taxon>Acetobacterales</taxon>
        <taxon>Acetobacteraceae</taxon>
        <taxon>Acetobacter</taxon>
    </lineage>
</organism>
<dbReference type="Proteomes" id="UP000664399">
    <property type="component" value="Unassembled WGS sequence"/>
</dbReference>
<comment type="caution">
    <text evidence="1">The sequence shown here is derived from an EMBL/GenBank/DDBJ whole genome shotgun (WGS) entry which is preliminary data.</text>
</comment>
<dbReference type="EMBL" id="JAFVMG010000037">
    <property type="protein sequence ID" value="MBO1329585.1"/>
    <property type="molecule type" value="Genomic_DNA"/>
</dbReference>
<dbReference type="InterPro" id="IPR025332">
    <property type="entry name" value="DUF4238"/>
</dbReference>
<gene>
    <name evidence="1" type="ORF">J2D75_14090</name>
</gene>
<accession>A0ABS3LQE7</accession>
<name>A0ABS3LQE7_9PROT</name>
<evidence type="ECO:0000313" key="2">
    <source>
        <dbReference type="Proteomes" id="UP000664399"/>
    </source>
</evidence>
<sequence length="305" mass="34368">MKSDNPPRKHHYIPQFLLEQWTIGGKLYRYTQPIPGKISRYCKPAKATGFKEGLYKIPKLPDELAQEVEIKVMKPIDDLAAIAHRKLLTEEGFNKLTSNDRVAWVTFILALDLRTPDSFSAYKTAVTATYESDPKCCEVQAEYEKTKRPKDPDTYAEYLAINLPVTLEQEPFYALTNVIQNKELGQYIVNMHWNVLEISNGSFLLSDEPLLMPKGIKLWNGYIALPISPTKLFLATNNAATFLQIKGLAGSLLHKVNMQIVEGAKVFVAARDTDQEAFIQTHFGKNPRKSVIQHVAEQLSAKGAS</sequence>
<protein>
    <submittedName>
        <fullName evidence="1">DUF4238 domain-containing protein</fullName>
    </submittedName>
</protein>
<keyword evidence="2" id="KW-1185">Reference proteome</keyword>
<dbReference type="Pfam" id="PF14022">
    <property type="entry name" value="DUF4238"/>
    <property type="match status" value="1"/>
</dbReference>
<proteinExistence type="predicted"/>
<reference evidence="1 2" key="1">
    <citation type="submission" date="2021-03" db="EMBL/GenBank/DDBJ databases">
        <title>The complete genome sequence of Acetobacter suratthaniensis TBRC 1719.</title>
        <authorList>
            <person name="Charoenyingcharoen P."/>
            <person name="Yukphan P."/>
        </authorList>
    </citation>
    <scope>NUCLEOTIDE SEQUENCE [LARGE SCALE GENOMIC DNA]</scope>
    <source>
        <strain evidence="1 2">TBRC 1719</strain>
    </source>
</reference>